<dbReference type="Pfam" id="PF05199">
    <property type="entry name" value="GMC_oxred_C"/>
    <property type="match status" value="1"/>
</dbReference>
<comment type="cofactor">
    <cofactor evidence="2">
        <name>FAD</name>
        <dbReference type="ChEBI" id="CHEBI:57692"/>
    </cofactor>
</comment>
<feature type="domain" description="Glucose-methanol-choline oxidoreductase N-terminal" evidence="4">
    <location>
        <begin position="89"/>
        <end position="385"/>
    </location>
</feature>
<evidence type="ECO:0000256" key="2">
    <source>
        <dbReference type="PIRSR" id="PIRSR000137-2"/>
    </source>
</evidence>
<keyword evidence="2" id="KW-0274">FAD</keyword>
<sequence>MKRSKSYTWLSGLLRPRDQPSYPLRDPPHDPPPPAEEWGAAAWVHADATQPARLGLMALACGARGAAAGLLSKATRSKADDNSLRNSVFDFIIVGGGTAGCVLANRLSAVPDWKVLLLEAGDDENIDYDIPGVPTRDYRPILWNYRTERNGYSCLSRPGGACEVRTGKVLGGSSVTNDMKYTRGHRRDYDAWHSPGHVASLDWQFDNLLEHFKSFEDNGDYDVLMNSLYHSRGGDVRVQRFKHADRFVEMFSNAFAEMGLRTMDINTNIAEATVVNQFTIYNHTRLSTNSAFLKPVRHRKNLVVMTGVTVTRIVINKQEKNVEGVIYESEKGKEHPAYAKREIILAGGAINNVRLLHLSGIGPKTELKKHNITVIHELPVGAFYQDQVTTGGLAFAINDVAPVEENTIINDFKTWFHSRSGPLASRGINQLSAFLQLYENNNNAPDVEISFEGNFVRSEKFLLTNISVHTAEEFTMPLPYYNLISIYPVLLKPKSKGKVMLNKRNPKYGRPIIQANFLKESEDLDTLVDSIDIALQLLDTRELKKADIKFAPIDLFPCDKLRNRDQWNCIARHYTKAMSNPIGTCRMGDNSTDSVVDYHLKMHGIEGLRIIDASVMPTHVRGGIYIPTMMIAEKAAKLIKKDWKENKGQYDGRR</sequence>
<gene>
    <name evidence="6" type="primary">LOC106114256</name>
</gene>
<evidence type="ECO:0000313" key="6">
    <source>
        <dbReference type="RefSeq" id="XP_013162832.1"/>
    </source>
</evidence>
<dbReference type="PANTHER" id="PTHR11552">
    <property type="entry name" value="GLUCOSE-METHANOL-CHOLINE GMC OXIDOREDUCTASE"/>
    <property type="match status" value="1"/>
</dbReference>
<evidence type="ECO:0000259" key="4">
    <source>
        <dbReference type="Pfam" id="PF00732"/>
    </source>
</evidence>
<dbReference type="PANTHER" id="PTHR11552:SF227">
    <property type="entry name" value="GLUCOSE DEHYDROGENASE [FAD, QUINONE]-LIKE PROTEIN"/>
    <property type="match status" value="1"/>
</dbReference>
<dbReference type="Pfam" id="PF00732">
    <property type="entry name" value="GMC_oxred_N"/>
    <property type="match status" value="1"/>
</dbReference>
<organism evidence="6">
    <name type="scientific">Papilio xuthus</name>
    <name type="common">Asian swallowtail butterfly</name>
    <dbReference type="NCBI Taxonomy" id="66420"/>
    <lineage>
        <taxon>Eukaryota</taxon>
        <taxon>Metazoa</taxon>
        <taxon>Ecdysozoa</taxon>
        <taxon>Arthropoda</taxon>
        <taxon>Hexapoda</taxon>
        <taxon>Insecta</taxon>
        <taxon>Pterygota</taxon>
        <taxon>Neoptera</taxon>
        <taxon>Endopterygota</taxon>
        <taxon>Lepidoptera</taxon>
        <taxon>Glossata</taxon>
        <taxon>Ditrysia</taxon>
        <taxon>Papilionoidea</taxon>
        <taxon>Papilionidae</taxon>
        <taxon>Papilioninae</taxon>
        <taxon>Papilio</taxon>
    </lineage>
</organism>
<dbReference type="KEGG" id="pxu:106114256"/>
<protein>
    <submittedName>
        <fullName evidence="6">Glucose dehydrogenase [FAD, quinone]-like</fullName>
    </submittedName>
</protein>
<evidence type="ECO:0000256" key="3">
    <source>
        <dbReference type="SAM" id="MobiDB-lite"/>
    </source>
</evidence>
<dbReference type="AlphaFoldDB" id="A0AAJ6Z0Q9"/>
<dbReference type="InterPro" id="IPR007867">
    <property type="entry name" value="GMC_OxRtase_C"/>
</dbReference>
<keyword evidence="2" id="KW-0285">Flavoprotein</keyword>
<feature type="domain" description="Glucose-methanol-choline oxidoreductase C-terminal" evidence="5">
    <location>
        <begin position="493"/>
        <end position="632"/>
    </location>
</feature>
<dbReference type="GO" id="GO:0016614">
    <property type="term" value="F:oxidoreductase activity, acting on CH-OH group of donors"/>
    <property type="evidence" value="ECO:0007669"/>
    <property type="project" value="InterPro"/>
</dbReference>
<reference evidence="6" key="1">
    <citation type="submission" date="2025-08" db="UniProtKB">
        <authorList>
            <consortium name="RefSeq"/>
        </authorList>
    </citation>
    <scope>IDENTIFICATION</scope>
</reference>
<dbReference type="Proteomes" id="UP000694872">
    <property type="component" value="Unplaced"/>
</dbReference>
<dbReference type="SUPFAM" id="SSF51905">
    <property type="entry name" value="FAD/NAD(P)-binding domain"/>
    <property type="match status" value="1"/>
</dbReference>
<feature type="region of interest" description="Disordered" evidence="3">
    <location>
        <begin position="1"/>
        <end position="37"/>
    </location>
</feature>
<dbReference type="Gene3D" id="3.30.560.10">
    <property type="entry name" value="Glucose Oxidase, domain 3"/>
    <property type="match status" value="1"/>
</dbReference>
<feature type="binding site" evidence="2">
    <location>
        <position position="169"/>
    </location>
    <ligand>
        <name>FAD</name>
        <dbReference type="ChEBI" id="CHEBI:57692"/>
    </ligand>
</feature>
<dbReference type="GO" id="GO:0050660">
    <property type="term" value="F:flavin adenine dinucleotide binding"/>
    <property type="evidence" value="ECO:0007669"/>
    <property type="project" value="InterPro"/>
</dbReference>
<dbReference type="InterPro" id="IPR036188">
    <property type="entry name" value="FAD/NAD-bd_sf"/>
</dbReference>
<dbReference type="SUPFAM" id="SSF54373">
    <property type="entry name" value="FAD-linked reductases, C-terminal domain"/>
    <property type="match status" value="1"/>
</dbReference>
<dbReference type="Gene3D" id="3.50.50.60">
    <property type="entry name" value="FAD/NAD(P)-binding domain"/>
    <property type="match status" value="1"/>
</dbReference>
<comment type="similarity">
    <text evidence="1">Belongs to the GMC oxidoreductase family.</text>
</comment>
<dbReference type="GeneID" id="106114256"/>
<evidence type="ECO:0000256" key="1">
    <source>
        <dbReference type="ARBA" id="ARBA00010790"/>
    </source>
</evidence>
<dbReference type="RefSeq" id="XP_013162832.1">
    <property type="nucleotide sequence ID" value="XM_013307378.1"/>
</dbReference>
<dbReference type="InterPro" id="IPR012132">
    <property type="entry name" value="GMC_OxRdtase"/>
</dbReference>
<name>A0AAJ6Z0Q9_PAPXU</name>
<feature type="binding site" evidence="2">
    <location>
        <position position="310"/>
    </location>
    <ligand>
        <name>FAD</name>
        <dbReference type="ChEBI" id="CHEBI:57692"/>
    </ligand>
</feature>
<dbReference type="PIRSF" id="PIRSF000137">
    <property type="entry name" value="Alcohol_oxidase"/>
    <property type="match status" value="1"/>
</dbReference>
<accession>A0AAJ6Z0Q9</accession>
<dbReference type="InterPro" id="IPR000172">
    <property type="entry name" value="GMC_OxRdtase_N"/>
</dbReference>
<evidence type="ECO:0000259" key="5">
    <source>
        <dbReference type="Pfam" id="PF05199"/>
    </source>
</evidence>
<proteinExistence type="inferred from homology"/>